<evidence type="ECO:0000256" key="6">
    <source>
        <dbReference type="ARBA" id="ARBA00022676"/>
    </source>
</evidence>
<dbReference type="EMBL" id="PDJD01000001">
    <property type="protein sequence ID" value="PFG18790.1"/>
    <property type="molecule type" value="Genomic_DNA"/>
</dbReference>
<evidence type="ECO:0000313" key="17">
    <source>
        <dbReference type="EMBL" id="PFG18790.1"/>
    </source>
</evidence>
<feature type="transmembrane region" description="Helical" evidence="15">
    <location>
        <begin position="330"/>
        <end position="351"/>
    </location>
</feature>
<dbReference type="GO" id="GO:0050501">
    <property type="term" value="F:hyaluronan synthase activity"/>
    <property type="evidence" value="ECO:0007669"/>
    <property type="project" value="UniProtKB-EC"/>
</dbReference>
<comment type="subcellular location">
    <subcellularLocation>
        <location evidence="1">Cell membrane</location>
    </subcellularLocation>
</comment>
<dbReference type="PANTHER" id="PTHR22913">
    <property type="entry name" value="HYALURONAN SYNTHASE"/>
    <property type="match status" value="1"/>
</dbReference>
<evidence type="ECO:0000256" key="3">
    <source>
        <dbReference type="ARBA" id="ARBA00006782"/>
    </source>
</evidence>
<organism evidence="17 18">
    <name type="scientific">Serinibacter salmoneus</name>
    <dbReference type="NCBI Taxonomy" id="556530"/>
    <lineage>
        <taxon>Bacteria</taxon>
        <taxon>Bacillati</taxon>
        <taxon>Actinomycetota</taxon>
        <taxon>Actinomycetes</taxon>
        <taxon>Micrococcales</taxon>
        <taxon>Beutenbergiaceae</taxon>
        <taxon>Serinibacter</taxon>
    </lineage>
</organism>
<evidence type="ECO:0000256" key="13">
    <source>
        <dbReference type="ARBA" id="ARBA00047709"/>
    </source>
</evidence>
<evidence type="ECO:0000313" key="18">
    <source>
        <dbReference type="Proteomes" id="UP000224915"/>
    </source>
</evidence>
<name>A0A2A9CYU6_9MICO</name>
<evidence type="ECO:0000256" key="4">
    <source>
        <dbReference type="ARBA" id="ARBA00012207"/>
    </source>
</evidence>
<comment type="similarity">
    <text evidence="3">Belongs to the NodC/HAS family.</text>
</comment>
<dbReference type="InterPro" id="IPR029044">
    <property type="entry name" value="Nucleotide-diphossugar_trans"/>
</dbReference>
<dbReference type="AlphaFoldDB" id="A0A2A9CYU6"/>
<evidence type="ECO:0000256" key="14">
    <source>
        <dbReference type="ARBA" id="ARBA00048168"/>
    </source>
</evidence>
<evidence type="ECO:0000256" key="9">
    <source>
        <dbReference type="ARBA" id="ARBA00037408"/>
    </source>
</evidence>
<comment type="catalytic activity">
    <reaction evidence="13">
        <text>[hyaluronan](n) + UDP-N-acetyl-alpha-D-glucosamine = N-acetyl-beta-D-glucosaminyl-(1-&gt;4)-[hyaluronan](n) + UDP + H(+)</text>
        <dbReference type="Rhea" id="RHEA:20465"/>
        <dbReference type="Rhea" id="RHEA-COMP:12583"/>
        <dbReference type="Rhea" id="RHEA-COMP:12585"/>
        <dbReference type="ChEBI" id="CHEBI:15378"/>
        <dbReference type="ChEBI" id="CHEBI:57705"/>
        <dbReference type="ChEBI" id="CHEBI:58223"/>
        <dbReference type="ChEBI" id="CHEBI:132153"/>
        <dbReference type="ChEBI" id="CHEBI:132154"/>
        <dbReference type="EC" id="2.4.1.212"/>
    </reaction>
</comment>
<keyword evidence="15" id="KW-0812">Transmembrane</keyword>
<dbReference type="GO" id="GO:0085029">
    <property type="term" value="P:extracellular matrix assembly"/>
    <property type="evidence" value="ECO:0007669"/>
    <property type="project" value="TreeGrafter"/>
</dbReference>
<dbReference type="OrthoDB" id="9797391at2"/>
<evidence type="ECO:0000256" key="10">
    <source>
        <dbReference type="ARBA" id="ARBA00040508"/>
    </source>
</evidence>
<reference evidence="17 18" key="1">
    <citation type="submission" date="2017-10" db="EMBL/GenBank/DDBJ databases">
        <title>Sequencing the genomes of 1000 actinobacteria strains.</title>
        <authorList>
            <person name="Klenk H.-P."/>
        </authorList>
    </citation>
    <scope>NUCLEOTIDE SEQUENCE [LARGE SCALE GENOMIC DNA]</scope>
    <source>
        <strain evidence="17 18">DSM 21801</strain>
    </source>
</reference>
<dbReference type="Proteomes" id="UP000224915">
    <property type="component" value="Unassembled WGS sequence"/>
</dbReference>
<evidence type="ECO:0000259" key="16">
    <source>
        <dbReference type="Pfam" id="PF00535"/>
    </source>
</evidence>
<feature type="transmembrane region" description="Helical" evidence="15">
    <location>
        <begin position="363"/>
        <end position="384"/>
    </location>
</feature>
<dbReference type="PANTHER" id="PTHR22913:SF12">
    <property type="entry name" value="MANNURONAN SYNTHASE"/>
    <property type="match status" value="1"/>
</dbReference>
<dbReference type="RefSeq" id="WP_098468027.1">
    <property type="nucleotide sequence ID" value="NZ_PDJD01000001.1"/>
</dbReference>
<keyword evidence="18" id="KW-1185">Reference proteome</keyword>
<keyword evidence="7 17" id="KW-0808">Transferase</keyword>
<keyword evidence="15" id="KW-1133">Transmembrane helix</keyword>
<dbReference type="EC" id="2.4.1.212" evidence="4"/>
<evidence type="ECO:0000256" key="15">
    <source>
        <dbReference type="SAM" id="Phobius"/>
    </source>
</evidence>
<evidence type="ECO:0000256" key="5">
    <source>
        <dbReference type="ARBA" id="ARBA00022475"/>
    </source>
</evidence>
<proteinExistence type="inferred from homology"/>
<evidence type="ECO:0000256" key="2">
    <source>
        <dbReference type="ARBA" id="ARBA00004698"/>
    </source>
</evidence>
<evidence type="ECO:0000256" key="7">
    <source>
        <dbReference type="ARBA" id="ARBA00022679"/>
    </source>
</evidence>
<comment type="caution">
    <text evidence="17">The sequence shown here is derived from an EMBL/GenBank/DDBJ whole genome shotgun (WGS) entry which is preliminary data.</text>
</comment>
<evidence type="ECO:0000256" key="11">
    <source>
        <dbReference type="ARBA" id="ARBA00042148"/>
    </source>
</evidence>
<evidence type="ECO:0000256" key="1">
    <source>
        <dbReference type="ARBA" id="ARBA00004236"/>
    </source>
</evidence>
<dbReference type="Gene3D" id="3.90.550.10">
    <property type="entry name" value="Spore Coat Polysaccharide Biosynthesis Protein SpsA, Chain A"/>
    <property type="match status" value="1"/>
</dbReference>
<comment type="pathway">
    <text evidence="2">Glycan biosynthesis; hyaluronan biosynthesis.</text>
</comment>
<dbReference type="GO" id="GO:0005886">
    <property type="term" value="C:plasma membrane"/>
    <property type="evidence" value="ECO:0007669"/>
    <property type="project" value="UniProtKB-SubCell"/>
</dbReference>
<evidence type="ECO:0000256" key="8">
    <source>
        <dbReference type="ARBA" id="ARBA00023136"/>
    </source>
</evidence>
<dbReference type="SUPFAM" id="SSF53448">
    <property type="entry name" value="Nucleotide-diphospho-sugar transferases"/>
    <property type="match status" value="1"/>
</dbReference>
<dbReference type="InterPro" id="IPR001173">
    <property type="entry name" value="Glyco_trans_2-like"/>
</dbReference>
<dbReference type="Pfam" id="PF00535">
    <property type="entry name" value="Glycos_transf_2"/>
    <property type="match status" value="1"/>
</dbReference>
<gene>
    <name evidence="17" type="ORF">ATL40_0333</name>
</gene>
<comment type="function">
    <text evidence="9">Glycosaminoglycan synthesis. The hyaluronic acid capsule is involved in the pathogenicity of group A Streptococci; it may be the major virulence determinant.</text>
</comment>
<keyword evidence="8 15" id="KW-0472">Membrane</keyword>
<keyword evidence="5" id="KW-1003">Cell membrane</keyword>
<dbReference type="GO" id="GO:0030213">
    <property type="term" value="P:hyaluronan biosynthetic process"/>
    <property type="evidence" value="ECO:0007669"/>
    <property type="project" value="TreeGrafter"/>
</dbReference>
<protein>
    <recommendedName>
        <fullName evidence="10">Hyaluronan synthase</fullName>
        <ecNumber evidence="4">2.4.1.212</ecNumber>
    </recommendedName>
    <alternativeName>
        <fullName evidence="12">Hyaluronate synthase</fullName>
    </alternativeName>
    <alternativeName>
        <fullName evidence="11">Hyaluronic acid synthase</fullName>
    </alternativeName>
</protein>
<evidence type="ECO:0000256" key="12">
    <source>
        <dbReference type="ARBA" id="ARBA00043237"/>
    </source>
</evidence>
<feature type="domain" description="Glycosyltransferase 2-like" evidence="16">
    <location>
        <begin position="74"/>
        <end position="246"/>
    </location>
</feature>
<keyword evidence="6 17" id="KW-0328">Glycosyltransferase</keyword>
<feature type="transmembrane region" description="Helical" evidence="15">
    <location>
        <begin position="396"/>
        <end position="420"/>
    </location>
</feature>
<sequence length="460" mass="50575">MRKTPAFVLTSLLSVALLAVLLLSHMRWAPLLTSFALLHAFLFLHLALKVTASVAAKPHTVAAGADLDSLSVDVVVPIYNEDPALLAAGIRGLAAQTRKPRAVWLVDDGSQRNGEPVTILTEPAVRDAIAEAEAAGIRIEAHRQVNRGKRWAQSAAFAKSDADIFVTIDSDTYLDPRAVEKLLVPFSRETVASVAGLACGQNYRKSLLTRAIDISFTMSFIQGRMAEGYFGQVRVNCGIIAAYRGHVVRDNLHRYLNQRFLGLPVKAGDDRALTFFAKEHGRTEFQPEAIAYSALPEKFSHLVRQRMRWARSWVWGSFWLLRRPVYSADFYFTFTQLLGILAFGVVLALGISGSLLGAISPMMLVNLGLTATAIGAVVHLRYLVTVHTGDPFWQRLLTWLCSPIGTLLYVGLFLPLYWVAMARPRPQQTWGTRKQVEVGLHAPALTQHTPALVGAGQEAA</sequence>
<comment type="catalytic activity">
    <reaction evidence="14">
        <text>N-acetyl-beta-D-glucosaminyl-(1-&gt;4)-[hyaluronan](n) + UDP-alpha-D-glucuronate = [hyaluronan](n+1) + UDP + H(+)</text>
        <dbReference type="Rhea" id="RHEA:12528"/>
        <dbReference type="Rhea" id="RHEA-COMP:12585"/>
        <dbReference type="Rhea" id="RHEA-COMP:12587"/>
        <dbReference type="ChEBI" id="CHEBI:15378"/>
        <dbReference type="ChEBI" id="CHEBI:58052"/>
        <dbReference type="ChEBI" id="CHEBI:58223"/>
        <dbReference type="ChEBI" id="CHEBI:132153"/>
        <dbReference type="ChEBI" id="CHEBI:132154"/>
        <dbReference type="EC" id="2.4.1.212"/>
    </reaction>
</comment>
<accession>A0A2A9CYU6</accession>